<accession>A0AAQ3PC80</accession>
<sequence>MHGNWMDAAMLWGTNSLEDHVETIVARHKSEYVIYKLKEMGKVSEKDVMQLSVDIEEGSREGSVRFSSFGWLGGDIRVIESYKLQLVLVLLHPHGWKFIIIIIIIIKDKEGDKSSYLKNKHHTC</sequence>
<protein>
    <submittedName>
        <fullName evidence="2">Uncharacterized protein</fullName>
    </submittedName>
</protein>
<evidence type="ECO:0000313" key="3">
    <source>
        <dbReference type="Proteomes" id="UP001374535"/>
    </source>
</evidence>
<keyword evidence="3" id="KW-1185">Reference proteome</keyword>
<gene>
    <name evidence="2" type="ORF">V8G54_003014</name>
</gene>
<dbReference type="EMBL" id="CP144700">
    <property type="protein sequence ID" value="WVZ24470.1"/>
    <property type="molecule type" value="Genomic_DNA"/>
</dbReference>
<reference evidence="2 3" key="1">
    <citation type="journal article" date="2023" name="Life. Sci Alliance">
        <title>Evolutionary insights into 3D genome organization and epigenetic landscape of Vigna mungo.</title>
        <authorList>
            <person name="Junaid A."/>
            <person name="Singh B."/>
            <person name="Bhatia S."/>
        </authorList>
    </citation>
    <scope>NUCLEOTIDE SEQUENCE [LARGE SCALE GENOMIC DNA]</scope>
    <source>
        <strain evidence="2">Urdbean</strain>
    </source>
</reference>
<organism evidence="2 3">
    <name type="scientific">Vigna mungo</name>
    <name type="common">Black gram</name>
    <name type="synonym">Phaseolus mungo</name>
    <dbReference type="NCBI Taxonomy" id="3915"/>
    <lineage>
        <taxon>Eukaryota</taxon>
        <taxon>Viridiplantae</taxon>
        <taxon>Streptophyta</taxon>
        <taxon>Embryophyta</taxon>
        <taxon>Tracheophyta</taxon>
        <taxon>Spermatophyta</taxon>
        <taxon>Magnoliopsida</taxon>
        <taxon>eudicotyledons</taxon>
        <taxon>Gunneridae</taxon>
        <taxon>Pentapetalae</taxon>
        <taxon>rosids</taxon>
        <taxon>fabids</taxon>
        <taxon>Fabales</taxon>
        <taxon>Fabaceae</taxon>
        <taxon>Papilionoideae</taxon>
        <taxon>50 kb inversion clade</taxon>
        <taxon>NPAAA clade</taxon>
        <taxon>indigoferoid/millettioid clade</taxon>
        <taxon>Phaseoleae</taxon>
        <taxon>Vigna</taxon>
    </lineage>
</organism>
<keyword evidence="1" id="KW-0812">Transmembrane</keyword>
<evidence type="ECO:0000256" key="1">
    <source>
        <dbReference type="SAM" id="Phobius"/>
    </source>
</evidence>
<dbReference type="Proteomes" id="UP001374535">
    <property type="component" value="Chromosome 1"/>
</dbReference>
<evidence type="ECO:0000313" key="2">
    <source>
        <dbReference type="EMBL" id="WVZ24470.1"/>
    </source>
</evidence>
<feature type="transmembrane region" description="Helical" evidence="1">
    <location>
        <begin position="86"/>
        <end position="106"/>
    </location>
</feature>
<name>A0AAQ3PC80_VIGMU</name>
<proteinExistence type="predicted"/>
<keyword evidence="1" id="KW-1133">Transmembrane helix</keyword>
<dbReference type="AlphaFoldDB" id="A0AAQ3PC80"/>
<keyword evidence="1" id="KW-0472">Membrane</keyword>